<dbReference type="Pfam" id="PF02801">
    <property type="entry name" value="Ketoacyl-synt_C"/>
    <property type="match status" value="1"/>
</dbReference>
<dbReference type="InterPro" id="IPR016039">
    <property type="entry name" value="Thiolase-like"/>
</dbReference>
<dbReference type="SUPFAM" id="SSF47336">
    <property type="entry name" value="ACP-like"/>
    <property type="match status" value="1"/>
</dbReference>
<evidence type="ECO:0000313" key="11">
    <source>
        <dbReference type="EMBL" id="MBU2788881.1"/>
    </source>
</evidence>
<dbReference type="Pfam" id="PF08240">
    <property type="entry name" value="ADH_N"/>
    <property type="match status" value="1"/>
</dbReference>
<feature type="domain" description="Carrier" evidence="8">
    <location>
        <begin position="2259"/>
        <end position="2336"/>
    </location>
</feature>
<dbReference type="InterPro" id="IPR013968">
    <property type="entry name" value="PKS_KR"/>
</dbReference>
<dbReference type="CDD" id="cd05195">
    <property type="entry name" value="enoyl_red"/>
    <property type="match status" value="1"/>
</dbReference>
<dbReference type="SUPFAM" id="SSF52151">
    <property type="entry name" value="FabD/lysophospholipase-like"/>
    <property type="match status" value="1"/>
</dbReference>
<name>A0AAE2YRD9_9PROT</name>
<dbReference type="Gene3D" id="3.30.70.3290">
    <property type="match status" value="1"/>
</dbReference>
<dbReference type="InterPro" id="IPR057326">
    <property type="entry name" value="KR_dom"/>
</dbReference>
<dbReference type="InterPro" id="IPR018201">
    <property type="entry name" value="Ketoacyl_synth_AS"/>
</dbReference>
<keyword evidence="6" id="KW-0012">Acyltransferase</keyword>
<dbReference type="InterPro" id="IPR011032">
    <property type="entry name" value="GroES-like_sf"/>
</dbReference>
<dbReference type="SMART" id="SM00822">
    <property type="entry name" value="PKS_KR"/>
    <property type="match status" value="1"/>
</dbReference>
<comment type="caution">
    <text evidence="11">The sequence shown here is derived from an EMBL/GenBank/DDBJ whole genome shotgun (WGS) entry which is preliminary data.</text>
</comment>
<dbReference type="InterPro" id="IPR014043">
    <property type="entry name" value="Acyl_transferase_dom"/>
</dbReference>
<dbReference type="InterPro" id="IPR016035">
    <property type="entry name" value="Acyl_Trfase/lysoPLipase"/>
</dbReference>
<dbReference type="Pfam" id="PF16197">
    <property type="entry name" value="KAsynt_C_assoc"/>
    <property type="match status" value="1"/>
</dbReference>
<feature type="domain" description="PKS/mFAS DH" evidence="10">
    <location>
        <begin position="897"/>
        <end position="1170"/>
    </location>
</feature>
<dbReference type="CDD" id="cd00833">
    <property type="entry name" value="PKS"/>
    <property type="match status" value="1"/>
</dbReference>
<dbReference type="InterPro" id="IPR016036">
    <property type="entry name" value="Malonyl_transacylase_ACP-bd"/>
</dbReference>
<dbReference type="Gene3D" id="3.40.50.720">
    <property type="entry name" value="NAD(P)-binding Rossmann-like Domain"/>
    <property type="match status" value="3"/>
</dbReference>
<dbReference type="SMART" id="SM00825">
    <property type="entry name" value="PKS_KS"/>
    <property type="match status" value="1"/>
</dbReference>
<dbReference type="InterPro" id="IPR029063">
    <property type="entry name" value="SAM-dependent_MTases_sf"/>
</dbReference>
<dbReference type="PROSITE" id="PS50075">
    <property type="entry name" value="CARRIER"/>
    <property type="match status" value="1"/>
</dbReference>
<dbReference type="GO" id="GO:0016491">
    <property type="term" value="F:oxidoreductase activity"/>
    <property type="evidence" value="ECO:0007669"/>
    <property type="project" value="InterPro"/>
</dbReference>
<dbReference type="GO" id="GO:0031177">
    <property type="term" value="F:phosphopantetheine binding"/>
    <property type="evidence" value="ECO:0007669"/>
    <property type="project" value="InterPro"/>
</dbReference>
<dbReference type="SMART" id="SM00829">
    <property type="entry name" value="PKS_ER"/>
    <property type="match status" value="1"/>
</dbReference>
<dbReference type="Proteomes" id="UP001197378">
    <property type="component" value="Unassembled WGS sequence"/>
</dbReference>
<dbReference type="InterPro" id="IPR049551">
    <property type="entry name" value="PKS_DH_C"/>
</dbReference>
<evidence type="ECO:0000256" key="4">
    <source>
        <dbReference type="ARBA" id="ARBA00022857"/>
    </source>
</evidence>
<keyword evidence="2" id="KW-0597">Phosphoprotein</keyword>
<dbReference type="PANTHER" id="PTHR43775:SF37">
    <property type="entry name" value="SI:DKEY-61P9.11"/>
    <property type="match status" value="1"/>
</dbReference>
<dbReference type="Pfam" id="PF14765">
    <property type="entry name" value="PS-DH"/>
    <property type="match status" value="1"/>
</dbReference>
<dbReference type="Pfam" id="PF21089">
    <property type="entry name" value="PKS_DH_N"/>
    <property type="match status" value="1"/>
</dbReference>
<dbReference type="SUPFAM" id="SSF55048">
    <property type="entry name" value="Probable ACP-binding domain of malonyl-CoA ACP transacylase"/>
    <property type="match status" value="1"/>
</dbReference>
<evidence type="ECO:0000259" key="8">
    <source>
        <dbReference type="PROSITE" id="PS50075"/>
    </source>
</evidence>
<dbReference type="Pfam" id="PF13602">
    <property type="entry name" value="ADH_zinc_N_2"/>
    <property type="match status" value="1"/>
</dbReference>
<keyword evidence="12" id="KW-1185">Reference proteome</keyword>
<evidence type="ECO:0000259" key="10">
    <source>
        <dbReference type="PROSITE" id="PS52019"/>
    </source>
</evidence>
<dbReference type="Pfam" id="PF08659">
    <property type="entry name" value="KR"/>
    <property type="match status" value="1"/>
</dbReference>
<dbReference type="Gene3D" id="1.10.1200.10">
    <property type="entry name" value="ACP-like"/>
    <property type="match status" value="1"/>
</dbReference>
<feature type="region of interest" description="N-terminal hotdog fold" evidence="7">
    <location>
        <begin position="897"/>
        <end position="1014"/>
    </location>
</feature>
<keyword evidence="4" id="KW-0521">NADP</keyword>
<dbReference type="PANTHER" id="PTHR43775">
    <property type="entry name" value="FATTY ACID SYNTHASE"/>
    <property type="match status" value="1"/>
</dbReference>
<evidence type="ECO:0000313" key="12">
    <source>
        <dbReference type="Proteomes" id="UP001197378"/>
    </source>
</evidence>
<dbReference type="InterPro" id="IPR036736">
    <property type="entry name" value="ACP-like_sf"/>
</dbReference>
<dbReference type="PROSITE" id="PS52004">
    <property type="entry name" value="KS3_2"/>
    <property type="match status" value="1"/>
</dbReference>
<evidence type="ECO:0000256" key="7">
    <source>
        <dbReference type="PROSITE-ProRule" id="PRU01363"/>
    </source>
</evidence>
<dbReference type="Gene3D" id="3.40.366.10">
    <property type="entry name" value="Malonyl-Coenzyme A Acyl Carrier Protein, domain 2"/>
    <property type="match status" value="1"/>
</dbReference>
<dbReference type="SUPFAM" id="SSF53901">
    <property type="entry name" value="Thiolase-like"/>
    <property type="match status" value="1"/>
</dbReference>
<dbReference type="RefSeq" id="WP_215885761.1">
    <property type="nucleotide sequence ID" value="NZ_JAAXYO010000165.1"/>
</dbReference>
<dbReference type="InterPro" id="IPR006162">
    <property type="entry name" value="Ppantetheine_attach_site"/>
</dbReference>
<dbReference type="InterPro" id="IPR009081">
    <property type="entry name" value="PP-bd_ACP"/>
</dbReference>
<dbReference type="InterPro" id="IPR049900">
    <property type="entry name" value="PKS_mFAS_DH"/>
</dbReference>
<dbReference type="InterPro" id="IPR020841">
    <property type="entry name" value="PKS_Beta-ketoAc_synthase_dom"/>
</dbReference>
<keyword evidence="3" id="KW-0808">Transferase</keyword>
<evidence type="ECO:0000256" key="6">
    <source>
        <dbReference type="ARBA" id="ARBA00023315"/>
    </source>
</evidence>
<feature type="active site" description="Proton donor; for dehydratase activity" evidence="7">
    <location>
        <position position="1086"/>
    </location>
</feature>
<dbReference type="InterPro" id="IPR020843">
    <property type="entry name" value="ER"/>
</dbReference>
<dbReference type="InterPro" id="IPR036291">
    <property type="entry name" value="NAD(P)-bd_dom_sf"/>
</dbReference>
<dbReference type="Gene3D" id="3.90.180.10">
    <property type="entry name" value="Medium-chain alcohol dehydrogenases, catalytic domain"/>
    <property type="match status" value="1"/>
</dbReference>
<dbReference type="EMBL" id="JAAXYO010000165">
    <property type="protein sequence ID" value="MBU2788881.1"/>
    <property type="molecule type" value="Genomic_DNA"/>
</dbReference>
<dbReference type="InterPro" id="IPR013154">
    <property type="entry name" value="ADH-like_N"/>
</dbReference>
<dbReference type="InterPro" id="IPR032821">
    <property type="entry name" value="PKS_assoc"/>
</dbReference>
<evidence type="ECO:0000256" key="3">
    <source>
        <dbReference type="ARBA" id="ARBA00022679"/>
    </source>
</evidence>
<feature type="domain" description="Ketosynthase family 3 (KS3)" evidence="9">
    <location>
        <begin position="3"/>
        <end position="423"/>
    </location>
</feature>
<organism evidence="11 12">
    <name type="scientific">Igneacidithiobacillus copahuensis</name>
    <dbReference type="NCBI Taxonomy" id="2724909"/>
    <lineage>
        <taxon>Bacteria</taxon>
        <taxon>Pseudomonadati</taxon>
        <taxon>Pseudomonadota</taxon>
        <taxon>Acidithiobacillia</taxon>
        <taxon>Acidithiobacillales</taxon>
        <taxon>Acidithiobacillaceae</taxon>
        <taxon>Igneacidithiobacillus</taxon>
    </lineage>
</organism>
<reference evidence="11" key="1">
    <citation type="journal article" date="2021" name="ISME J.">
        <title>Genomic evolution of the class Acidithiobacillia: deep-branching Proteobacteria living in extreme acidic conditions.</title>
        <authorList>
            <person name="Moya-Beltran A."/>
            <person name="Beard S."/>
            <person name="Rojas-Villalobos C."/>
            <person name="Issotta F."/>
            <person name="Gallardo Y."/>
            <person name="Ulloa R."/>
            <person name="Giaveno A."/>
            <person name="Degli Esposti M."/>
            <person name="Johnson D.B."/>
            <person name="Quatrini R."/>
        </authorList>
    </citation>
    <scope>NUCLEOTIDE SEQUENCE</scope>
    <source>
        <strain evidence="11">VAN18-1</strain>
    </source>
</reference>
<dbReference type="GO" id="GO:0006633">
    <property type="term" value="P:fatty acid biosynthetic process"/>
    <property type="evidence" value="ECO:0007669"/>
    <property type="project" value="InterPro"/>
</dbReference>
<evidence type="ECO:0000256" key="5">
    <source>
        <dbReference type="ARBA" id="ARBA00023268"/>
    </source>
</evidence>
<feature type="region of interest" description="C-terminal hotdog fold" evidence="7">
    <location>
        <begin position="1026"/>
        <end position="1170"/>
    </location>
</feature>
<dbReference type="Pfam" id="PF00698">
    <property type="entry name" value="Acyl_transf_1"/>
    <property type="match status" value="1"/>
</dbReference>
<dbReference type="InterPro" id="IPR049552">
    <property type="entry name" value="PKS_DH_N"/>
</dbReference>
<dbReference type="GO" id="GO:0004312">
    <property type="term" value="F:fatty acid synthase activity"/>
    <property type="evidence" value="ECO:0007669"/>
    <property type="project" value="TreeGrafter"/>
</dbReference>
<dbReference type="PROSITE" id="PS00606">
    <property type="entry name" value="KS3_1"/>
    <property type="match status" value="1"/>
</dbReference>
<sequence length="2371" mass="260226">MIKNAIAIVGQAARLPQRADTRFWQALVAGESLLTRVAPDRWGQSAFAHALRGHPGTSVTFAAGSLGDIAGFDAGFFRISPREAAAMDPQQRLLLEMTWEALVQAGQPIRRLRGSPTGVFLGLASTDYGYRFADDLAALGPNSATGVTASIAANRLSYVFDWRGPSLVIDTACSSGLVAFHRACESLLQGECELALSGAINLHLHPFGFLIFSKASMLSASGRSRPFQEGADGYVRAEGGGVFLLKTLERARRDGDPILAVVLGTGNNTDGYKSGLTVPSAAAQAALLTQVYPQAGVDPLQLHYVEAHGTGTAVGDPIELEAIGAALTEERNDPLLVGSVKSNLGHLETASAVPGLLKVIHSLHARQVPPTIGVDSINPRLPLDHYPLEIVRELRSLPAQGTLTMGVNSFGFGGANAHAILQSPPRWRAPRRKDAPVQIPPRRPLLLSAATEAALRTWARELRDFLAPLSRQDWERALYQLNFRQPELDQGVILWFATREELQGQLLGLADGNDPSSETSLRHWYRPEETLPVAFVYSGNGCQWVGMGRDLLGLPEVAAVIDEIDQTFVPLAGYRLRDELWEEQAVDRYDSTMHAQPALFALQVAQTVWLRAQGIEPAAVIGHSLGEVAAAWACGALSLADATRVIHARSQAQEGTRGLGQMTAVGCAAETMAARLADAGLDNSLWLAADNSPKGCTVVGDSDSLTQFEQQLRSAQIPYKRLPVDYPFHGPAMDALRDDLLVSLAKLTPKIGDIPFFSTVTGSRLLGSELGSEYWWQNVRQPVRFREAATALIEHCELLLELGGHPVLRTYLREIFEAQGRNGRALATLQRDVTEQRTALQKTLDSLWLSGLPRQWDRFYPRPLPPVDLPSYPWQRERHWQDSTAESCGLLYRYERHPLLGHAVAGHPGLWEQRLDTTLQPWLADHQVGGDVLFPGAGFVELVLALGRQQFPEAPALCIEDLEILAPLVLEAEQSRIIRSQWLEGRLRVQSRKEMHESWTEHLRARLRPLHATVPAATEPLASPSARELMPAAHYQMASRLGLQYGPSFQTVQSGLCSPVGVDAELRSALPDNLHSRLFLDPSMLDGALQLFIDLLAGEPQQGTSAFVPVRIERLDYWPQRDTKVSARVRLDRRSPHSLLARLQLIDPRGLVTLNARGVRLQELRLPGKQEAVPRYFTRNLLALDRAESSTPLQLPAIATRCRELLQGSPILTRRREEFLPLVHSYLQMDEGEQAGALWQTLLQDYPESLPWTVAAGRWKLRRQGLGEGDDPLLTGDWWRRDLETYLADLAEVLANWLTDQTPRQRVCSIAEYSDAGWQILPRLESNSARFRRCGLRPAMLEDERVDWPVHSLQQVPEHLRGFDLLVLHTDPLQPGAWDDLLQQARALLRPQGIVLLAGTSPLHNELSNGFFLPPAELGEAASALGWEATLLQTREEPAWILLLQAPQCSLRAEWQSIALLGAIPEALSTALQKLDAPYRQWLPNEFTAASLHEEAPAVLVFAPPLRDPDQNSPSAVIATAILELRAILRICREHSPPLRVDLLLPGALQSRGRQTENAAAAALAAFVRSLANEWTNLRLRILDSLADSQQSAEALAHEILEADNESEIFLDADGHRQVLRVREGHDMAAVPSGQIQYLNNARAGQLRYLAWETRSSPTELPGNSVEVETMAAGLNFRDVMYALGLVGDEALEAGFAGPGLGLEFAGTVRRVGQNVSRWRVGDRVLGFAPRSLANRVLTPEHALAAIPEGLDWVSAAGLPTAFFTAWYGLIELGRMTRGERVLIHGAAGAVGLAAIQIAQLRGAEIFATAGSAAKRDFLRLLGVHHLYDSRSLDFADAILADTEGEGVDLVLNSLAGEAMDRSLRLLKPFGRFLELGKRDFYNDTLLGLRPMRNNLSYFGIDADQLLALHPQRTQAIFTQLLEAFVRQEFMPLPSTVFASHAAPDAFRYMQQSRQIGKIVIDTHGPFLPHSAPAPLVPTPLQLDPEGVYVISGGSSGLGLATAQRLLLRGARKLALLSRQGNLGPEAETTLQPYESTAEIRVRAVDVRDRAAVATLFTELAAWGSVRGIIHAAAVIADALVEQLQEDAIAQVLEPKVDGAWHLHELSKGQPLDFFVLYSSIANLLGNVGQGAYVAANAALEALARHRHALGMPATTLQFGPIADAGYLTRHRETQELLQRRLGGRAISASQALDAMEWAIAENLPELAVADLHWQVLRTSLPWVQGCPYEELDQEPAGSKVATGQHDWRIELVALSREEALEHLQGWISAEVAQILRLPAEQIDPRKKLTDLGFDSLMGMELVMALEERTGLKIPTFILSEQPTVFALSQRLLMEWREEQSAPSGEEQVLDMARRHGVAGEYAARSAASEV</sequence>
<dbReference type="Gene3D" id="3.40.47.10">
    <property type="match status" value="1"/>
</dbReference>
<dbReference type="GO" id="GO:0004315">
    <property type="term" value="F:3-oxoacyl-[acyl-carrier-protein] synthase activity"/>
    <property type="evidence" value="ECO:0007669"/>
    <property type="project" value="InterPro"/>
</dbReference>
<dbReference type="SMART" id="SM00823">
    <property type="entry name" value="PKS_PP"/>
    <property type="match status" value="1"/>
</dbReference>
<evidence type="ECO:0000256" key="1">
    <source>
        <dbReference type="ARBA" id="ARBA00022450"/>
    </source>
</evidence>
<dbReference type="InterPro" id="IPR042104">
    <property type="entry name" value="PKS_dehydratase_sf"/>
</dbReference>
<gene>
    <name evidence="11" type="ORF">HFQ13_11835</name>
</gene>
<dbReference type="SUPFAM" id="SSF53335">
    <property type="entry name" value="S-adenosyl-L-methionine-dependent methyltransferases"/>
    <property type="match status" value="1"/>
</dbReference>
<dbReference type="SUPFAM" id="SSF50129">
    <property type="entry name" value="GroES-like"/>
    <property type="match status" value="1"/>
</dbReference>
<dbReference type="PROSITE" id="PS00012">
    <property type="entry name" value="PHOSPHOPANTETHEINE"/>
    <property type="match status" value="1"/>
</dbReference>
<accession>A0AAE2YRD9</accession>
<dbReference type="SMART" id="SM00826">
    <property type="entry name" value="PKS_DH"/>
    <property type="match status" value="1"/>
</dbReference>
<dbReference type="Pfam" id="PF00109">
    <property type="entry name" value="ketoacyl-synt"/>
    <property type="match status" value="1"/>
</dbReference>
<proteinExistence type="predicted"/>
<evidence type="ECO:0000259" key="9">
    <source>
        <dbReference type="PROSITE" id="PS52004"/>
    </source>
</evidence>
<dbReference type="Pfam" id="PF00550">
    <property type="entry name" value="PP-binding"/>
    <property type="match status" value="1"/>
</dbReference>
<keyword evidence="5" id="KW-0511">Multifunctional enzyme</keyword>
<evidence type="ECO:0000256" key="2">
    <source>
        <dbReference type="ARBA" id="ARBA00022553"/>
    </source>
</evidence>
<dbReference type="SUPFAM" id="SSF51735">
    <property type="entry name" value="NAD(P)-binding Rossmann-fold domains"/>
    <property type="match status" value="3"/>
</dbReference>
<keyword evidence="1" id="KW-0596">Phosphopantetheine</keyword>
<dbReference type="InterPro" id="IPR050091">
    <property type="entry name" value="PKS_NRPS_Biosynth_Enz"/>
</dbReference>
<dbReference type="InterPro" id="IPR014031">
    <property type="entry name" value="Ketoacyl_synth_C"/>
</dbReference>
<dbReference type="PROSITE" id="PS52019">
    <property type="entry name" value="PKS_MFAS_DH"/>
    <property type="match status" value="1"/>
</dbReference>
<dbReference type="InterPro" id="IPR001227">
    <property type="entry name" value="Ac_transferase_dom_sf"/>
</dbReference>
<feature type="active site" description="Proton acceptor; for dehydratase activity" evidence="7">
    <location>
        <position position="926"/>
    </location>
</feature>
<dbReference type="InterPro" id="IPR020807">
    <property type="entry name" value="PKS_DH"/>
</dbReference>
<dbReference type="FunFam" id="3.40.50.720:FF:000209">
    <property type="entry name" value="Polyketide synthase Pks12"/>
    <property type="match status" value="1"/>
</dbReference>
<protein>
    <submittedName>
        <fullName evidence="11">SDR family NAD(P)-dependent oxidoreductase</fullName>
    </submittedName>
</protein>
<dbReference type="SMART" id="SM00827">
    <property type="entry name" value="PKS_AT"/>
    <property type="match status" value="1"/>
</dbReference>
<dbReference type="InterPro" id="IPR014030">
    <property type="entry name" value="Ketoacyl_synth_N"/>
</dbReference>
<dbReference type="Gene3D" id="3.10.129.110">
    <property type="entry name" value="Polyketide synthase dehydratase"/>
    <property type="match status" value="1"/>
</dbReference>
<dbReference type="InterPro" id="IPR020806">
    <property type="entry name" value="PKS_PP-bd"/>
</dbReference>